<comment type="caution">
    <text evidence="1">The sequence shown here is derived from an EMBL/GenBank/DDBJ whole genome shotgun (WGS) entry which is preliminary data.</text>
</comment>
<protein>
    <submittedName>
        <fullName evidence="1">Uncharacterized protein</fullName>
    </submittedName>
</protein>
<dbReference type="EMBL" id="JARMAB010000004">
    <property type="protein sequence ID" value="MED1201893.1"/>
    <property type="molecule type" value="Genomic_DNA"/>
</dbReference>
<accession>A0ABU6MB42</accession>
<gene>
    <name evidence="1" type="ORF">P4T90_02180</name>
</gene>
<dbReference type="RefSeq" id="WP_066264410.1">
    <property type="nucleotide sequence ID" value="NZ_JARMAB010000004.1"/>
</dbReference>
<proteinExistence type="predicted"/>
<sequence>MGKITNINITNIEHKKELMTNKNVFAHVVKGEPFEVFGTCEINGETKYFAVTFGEKDKNKSMEELKEMIGEQLLATV</sequence>
<name>A0ABU6MB42_9BACI</name>
<evidence type="ECO:0000313" key="1">
    <source>
        <dbReference type="EMBL" id="MED1201893.1"/>
    </source>
</evidence>
<organism evidence="1 2">
    <name type="scientific">Heyndrickxia acidicola</name>
    <dbReference type="NCBI Taxonomy" id="209389"/>
    <lineage>
        <taxon>Bacteria</taxon>
        <taxon>Bacillati</taxon>
        <taxon>Bacillota</taxon>
        <taxon>Bacilli</taxon>
        <taxon>Bacillales</taxon>
        <taxon>Bacillaceae</taxon>
        <taxon>Heyndrickxia</taxon>
    </lineage>
</organism>
<reference evidence="1 2" key="1">
    <citation type="submission" date="2023-03" db="EMBL/GenBank/DDBJ databases">
        <title>Bacillus Genome Sequencing.</title>
        <authorList>
            <person name="Dunlap C."/>
        </authorList>
    </citation>
    <scope>NUCLEOTIDE SEQUENCE [LARGE SCALE GENOMIC DNA]</scope>
    <source>
        <strain evidence="1 2">B-23453</strain>
    </source>
</reference>
<dbReference type="Proteomes" id="UP001341444">
    <property type="component" value="Unassembled WGS sequence"/>
</dbReference>
<evidence type="ECO:0000313" key="2">
    <source>
        <dbReference type="Proteomes" id="UP001341444"/>
    </source>
</evidence>
<keyword evidence="2" id="KW-1185">Reference proteome</keyword>